<accession>M2MI50</accession>
<feature type="compositionally biased region" description="Basic and acidic residues" evidence="1">
    <location>
        <begin position="55"/>
        <end position="75"/>
    </location>
</feature>
<feature type="region of interest" description="Disordered" evidence="1">
    <location>
        <begin position="1"/>
        <end position="75"/>
    </location>
</feature>
<sequence length="75" mass="7920">MADYKADEVASSAGGQQQDRSSTARKTAAGDGRMENSLEMNKANKVETTEASDVAGRKDKGTGTGRIEKLMPGKK</sequence>
<dbReference type="AlphaFoldDB" id="M2MI50"/>
<feature type="compositionally biased region" description="Basic and acidic residues" evidence="1">
    <location>
        <begin position="32"/>
        <end position="48"/>
    </location>
</feature>
<dbReference type="EMBL" id="KB445555">
    <property type="protein sequence ID" value="EMC96336.1"/>
    <property type="molecule type" value="Genomic_DNA"/>
</dbReference>
<keyword evidence="3" id="KW-1185">Reference proteome</keyword>
<reference evidence="2 3" key="1">
    <citation type="journal article" date="2012" name="PLoS Pathog.">
        <title>Diverse lifestyles and strategies of plant pathogenesis encoded in the genomes of eighteen Dothideomycetes fungi.</title>
        <authorList>
            <person name="Ohm R.A."/>
            <person name="Feau N."/>
            <person name="Henrissat B."/>
            <person name="Schoch C.L."/>
            <person name="Horwitz B.A."/>
            <person name="Barry K.W."/>
            <person name="Condon B.J."/>
            <person name="Copeland A.C."/>
            <person name="Dhillon B."/>
            <person name="Glaser F."/>
            <person name="Hesse C.N."/>
            <person name="Kosti I."/>
            <person name="LaButti K."/>
            <person name="Lindquist E.A."/>
            <person name="Lucas S."/>
            <person name="Salamov A.A."/>
            <person name="Bradshaw R.E."/>
            <person name="Ciuffetti L."/>
            <person name="Hamelin R.C."/>
            <person name="Kema G.H.J."/>
            <person name="Lawrence C."/>
            <person name="Scott J.A."/>
            <person name="Spatafora J.W."/>
            <person name="Turgeon B.G."/>
            <person name="de Wit P.J.G.M."/>
            <person name="Zhong S."/>
            <person name="Goodwin S.B."/>
            <person name="Grigoriev I.V."/>
        </authorList>
    </citation>
    <scope>NUCLEOTIDE SEQUENCE [LARGE SCALE GENOMIC DNA]</scope>
    <source>
        <strain evidence="2 3">UAMH 10762</strain>
    </source>
</reference>
<proteinExistence type="predicted"/>
<evidence type="ECO:0000256" key="1">
    <source>
        <dbReference type="SAM" id="MobiDB-lite"/>
    </source>
</evidence>
<gene>
    <name evidence="2" type="ORF">BAUCODRAFT_147964</name>
</gene>
<evidence type="ECO:0000313" key="2">
    <source>
        <dbReference type="EMBL" id="EMC96336.1"/>
    </source>
</evidence>
<dbReference type="KEGG" id="bcom:BAUCODRAFT_147964"/>
<dbReference type="HOGENOM" id="CLU_2670692_0_0_1"/>
<evidence type="ECO:0000313" key="3">
    <source>
        <dbReference type="Proteomes" id="UP000011761"/>
    </source>
</evidence>
<feature type="compositionally biased region" description="Polar residues" evidence="1">
    <location>
        <begin position="13"/>
        <end position="25"/>
    </location>
</feature>
<protein>
    <submittedName>
        <fullName evidence="2">Uncharacterized protein</fullName>
    </submittedName>
</protein>
<organism evidence="2 3">
    <name type="scientific">Baudoinia panamericana (strain UAMH 10762)</name>
    <name type="common">Angels' share fungus</name>
    <name type="synonym">Baudoinia compniacensis (strain UAMH 10762)</name>
    <dbReference type="NCBI Taxonomy" id="717646"/>
    <lineage>
        <taxon>Eukaryota</taxon>
        <taxon>Fungi</taxon>
        <taxon>Dikarya</taxon>
        <taxon>Ascomycota</taxon>
        <taxon>Pezizomycotina</taxon>
        <taxon>Dothideomycetes</taxon>
        <taxon>Dothideomycetidae</taxon>
        <taxon>Mycosphaerellales</taxon>
        <taxon>Teratosphaeriaceae</taxon>
        <taxon>Baudoinia</taxon>
    </lineage>
</organism>
<dbReference type="OrthoDB" id="3928039at2759"/>
<dbReference type="GeneID" id="19108812"/>
<name>M2MI50_BAUPA</name>
<dbReference type="RefSeq" id="XP_007676458.1">
    <property type="nucleotide sequence ID" value="XM_007678268.1"/>
</dbReference>
<dbReference type="Proteomes" id="UP000011761">
    <property type="component" value="Unassembled WGS sequence"/>
</dbReference>